<dbReference type="AlphaFoldDB" id="A0A6N7IYB9"/>
<sequence length="108" mass="12014">MEGVASFSIDKNGDLKKINQANIGGMRGCCVTCDSKRKILFVGGFHGRQRHYDEVNEDGSIEGVADGIFHQGVAISHTTEDSTTRRYRVVRLTPDEKYPLELTTVVIR</sequence>
<dbReference type="EMBL" id="VOGC01000006">
    <property type="protein sequence ID" value="MQN01347.1"/>
    <property type="molecule type" value="Genomic_DNA"/>
</dbReference>
<comment type="caution">
    <text evidence="1">The sequence shown here is derived from an EMBL/GenBank/DDBJ whole genome shotgun (WGS) entry which is preliminary data.</text>
</comment>
<dbReference type="InterPro" id="IPR019405">
    <property type="entry name" value="Lactonase_7-beta_prop"/>
</dbReference>
<dbReference type="Gene3D" id="2.130.10.10">
    <property type="entry name" value="YVTN repeat-like/Quinoprotein amine dehydrogenase"/>
    <property type="match status" value="1"/>
</dbReference>
<proteinExistence type="predicted"/>
<protein>
    <submittedName>
        <fullName evidence="1">Beta-propeller fold lactonase family protein</fullName>
    </submittedName>
</protein>
<dbReference type="Proteomes" id="UP000460257">
    <property type="component" value="Unassembled WGS sequence"/>
</dbReference>
<dbReference type="Pfam" id="PF10282">
    <property type="entry name" value="Lactonase"/>
    <property type="match status" value="1"/>
</dbReference>
<name>A0A6N7IYB9_9FIRM</name>
<evidence type="ECO:0000313" key="2">
    <source>
        <dbReference type="Proteomes" id="UP000460257"/>
    </source>
</evidence>
<accession>A0A6N7IYB9</accession>
<dbReference type="InterPro" id="IPR015943">
    <property type="entry name" value="WD40/YVTN_repeat-like_dom_sf"/>
</dbReference>
<evidence type="ECO:0000313" key="1">
    <source>
        <dbReference type="EMBL" id="MQN01347.1"/>
    </source>
</evidence>
<reference evidence="1" key="1">
    <citation type="journal article" date="2020" name="Appl. Environ. Microbiol.">
        <title>Medium-Chain Fatty Acid Synthesis by 'Candidatus Weimeria bifida' gen. nov., sp. nov., and 'Candidatus Pseudoramibacter fermentans' sp. nov.</title>
        <authorList>
            <person name="Scarborough M.J."/>
            <person name="Myers K.S."/>
            <person name="Donohue T.J."/>
            <person name="Noguera D.R."/>
        </authorList>
    </citation>
    <scope>NUCLEOTIDE SEQUENCE</scope>
    <source>
        <strain evidence="1">LCO1.1</strain>
    </source>
</reference>
<gene>
    <name evidence="1" type="ORF">FRC54_05355</name>
</gene>
<organism evidence="1 2">
    <name type="scientific">Candidatus Weimeria bifida</name>
    <dbReference type="NCBI Taxonomy" id="2599074"/>
    <lineage>
        <taxon>Bacteria</taxon>
        <taxon>Bacillati</taxon>
        <taxon>Bacillota</taxon>
        <taxon>Clostridia</taxon>
        <taxon>Lachnospirales</taxon>
        <taxon>Lachnospiraceae</taxon>
        <taxon>Candidatus Weimeria</taxon>
    </lineage>
</organism>
<keyword evidence="2" id="KW-1185">Reference proteome</keyword>